<reference evidence="1" key="2">
    <citation type="submission" date="2023-06" db="EMBL/GenBank/DDBJ databases">
        <authorList>
            <consortium name="Lawrence Berkeley National Laboratory"/>
            <person name="Haridas S."/>
            <person name="Hensen N."/>
            <person name="Bonometti L."/>
            <person name="Westerberg I."/>
            <person name="Brannstrom I.O."/>
            <person name="Guillou S."/>
            <person name="Cros-Aarteil S."/>
            <person name="Calhoun S."/>
            <person name="Kuo A."/>
            <person name="Mondo S."/>
            <person name="Pangilinan J."/>
            <person name="Riley R."/>
            <person name="LaButti K."/>
            <person name="Andreopoulos B."/>
            <person name="Lipzen A."/>
            <person name="Chen C."/>
            <person name="Yanf M."/>
            <person name="Daum C."/>
            <person name="Ng V."/>
            <person name="Clum A."/>
            <person name="Steindorff A."/>
            <person name="Ohm R."/>
            <person name="Martin F."/>
            <person name="Silar P."/>
            <person name="Natvig D."/>
            <person name="Lalanne C."/>
            <person name="Gautier V."/>
            <person name="Ament-velasquez S.L."/>
            <person name="Kruys A."/>
            <person name="Hutchinson M.I."/>
            <person name="Powell A.J."/>
            <person name="Barry K."/>
            <person name="Miller A.N."/>
            <person name="Grigoriev I.V."/>
            <person name="Debuchy R."/>
            <person name="Gladieux P."/>
            <person name="Thoren M.H."/>
            <person name="Johannesson H."/>
        </authorList>
    </citation>
    <scope>NUCLEOTIDE SEQUENCE</scope>
    <source>
        <strain evidence="1">CBS 232.78</strain>
    </source>
</reference>
<name>A0AAE0N594_9PEZI</name>
<evidence type="ECO:0000313" key="2">
    <source>
        <dbReference type="Proteomes" id="UP001285441"/>
    </source>
</evidence>
<dbReference type="Proteomes" id="UP001285441">
    <property type="component" value="Unassembled WGS sequence"/>
</dbReference>
<dbReference type="EMBL" id="JAULSW010000009">
    <property type="protein sequence ID" value="KAK3369929.1"/>
    <property type="molecule type" value="Genomic_DNA"/>
</dbReference>
<dbReference type="AlphaFoldDB" id="A0AAE0N594"/>
<sequence length="88" mass="9884">MVTLWTRSNSHAMSLVSWELIALWTRRCATSGGLPLLMRGGGRRGHDDDRTRGVCETSWRGGRHLVQVGLEGSNVMIFSNQDNTKGWR</sequence>
<organism evidence="1 2">
    <name type="scientific">Podospora didyma</name>
    <dbReference type="NCBI Taxonomy" id="330526"/>
    <lineage>
        <taxon>Eukaryota</taxon>
        <taxon>Fungi</taxon>
        <taxon>Dikarya</taxon>
        <taxon>Ascomycota</taxon>
        <taxon>Pezizomycotina</taxon>
        <taxon>Sordariomycetes</taxon>
        <taxon>Sordariomycetidae</taxon>
        <taxon>Sordariales</taxon>
        <taxon>Podosporaceae</taxon>
        <taxon>Podospora</taxon>
    </lineage>
</organism>
<comment type="caution">
    <text evidence="1">The sequence shown here is derived from an EMBL/GenBank/DDBJ whole genome shotgun (WGS) entry which is preliminary data.</text>
</comment>
<proteinExistence type="predicted"/>
<protein>
    <submittedName>
        <fullName evidence="1">Uncharacterized protein</fullName>
    </submittedName>
</protein>
<gene>
    <name evidence="1" type="ORF">B0H63DRAFT_485787</name>
</gene>
<reference evidence="1" key="1">
    <citation type="journal article" date="2023" name="Mol. Phylogenet. Evol.">
        <title>Genome-scale phylogeny and comparative genomics of the fungal order Sordariales.</title>
        <authorList>
            <person name="Hensen N."/>
            <person name="Bonometti L."/>
            <person name="Westerberg I."/>
            <person name="Brannstrom I.O."/>
            <person name="Guillou S."/>
            <person name="Cros-Aarteil S."/>
            <person name="Calhoun S."/>
            <person name="Haridas S."/>
            <person name="Kuo A."/>
            <person name="Mondo S."/>
            <person name="Pangilinan J."/>
            <person name="Riley R."/>
            <person name="LaButti K."/>
            <person name="Andreopoulos B."/>
            <person name="Lipzen A."/>
            <person name="Chen C."/>
            <person name="Yan M."/>
            <person name="Daum C."/>
            <person name="Ng V."/>
            <person name="Clum A."/>
            <person name="Steindorff A."/>
            <person name="Ohm R.A."/>
            <person name="Martin F."/>
            <person name="Silar P."/>
            <person name="Natvig D.O."/>
            <person name="Lalanne C."/>
            <person name="Gautier V."/>
            <person name="Ament-Velasquez S.L."/>
            <person name="Kruys A."/>
            <person name="Hutchinson M.I."/>
            <person name="Powell A.J."/>
            <person name="Barry K."/>
            <person name="Miller A.N."/>
            <person name="Grigoriev I.V."/>
            <person name="Debuchy R."/>
            <person name="Gladieux P."/>
            <person name="Hiltunen Thoren M."/>
            <person name="Johannesson H."/>
        </authorList>
    </citation>
    <scope>NUCLEOTIDE SEQUENCE</scope>
    <source>
        <strain evidence="1">CBS 232.78</strain>
    </source>
</reference>
<keyword evidence="2" id="KW-1185">Reference proteome</keyword>
<evidence type="ECO:0000313" key="1">
    <source>
        <dbReference type="EMBL" id="KAK3369929.1"/>
    </source>
</evidence>
<accession>A0AAE0N594</accession>